<feature type="domain" description="Protein kinase" evidence="9">
    <location>
        <begin position="1"/>
        <end position="69"/>
    </location>
</feature>
<comment type="similarity">
    <text evidence="8">Belongs to the protein kinase superfamily. Ser/Thr protein kinase family. CDPK subfamily.</text>
</comment>
<dbReference type="GO" id="GO:0005524">
    <property type="term" value="F:ATP binding"/>
    <property type="evidence" value="ECO:0007669"/>
    <property type="project" value="UniProtKB-KW"/>
</dbReference>
<organism evidence="11">
    <name type="scientific">Euplotes crassus</name>
    <dbReference type="NCBI Taxonomy" id="5936"/>
    <lineage>
        <taxon>Eukaryota</taxon>
        <taxon>Sar</taxon>
        <taxon>Alveolata</taxon>
        <taxon>Ciliophora</taxon>
        <taxon>Intramacronucleata</taxon>
        <taxon>Spirotrichea</taxon>
        <taxon>Hypotrichia</taxon>
        <taxon>Euplotida</taxon>
        <taxon>Euplotidae</taxon>
        <taxon>Moneuplotes</taxon>
    </lineage>
</organism>
<gene>
    <name evidence="11" type="ORF">ECRA1380_LOCUS16620</name>
</gene>
<dbReference type="GO" id="GO:0005509">
    <property type="term" value="F:calcium ion binding"/>
    <property type="evidence" value="ECO:0007669"/>
    <property type="project" value="InterPro"/>
</dbReference>
<evidence type="ECO:0008006" key="12">
    <source>
        <dbReference type="Google" id="ProtNLM"/>
    </source>
</evidence>
<dbReference type="Pfam" id="PF13833">
    <property type="entry name" value="EF-hand_8"/>
    <property type="match status" value="1"/>
</dbReference>
<feature type="domain" description="EF-hand" evidence="10">
    <location>
        <begin position="188"/>
        <end position="223"/>
    </location>
</feature>
<keyword evidence="6" id="KW-0106">Calcium</keyword>
<dbReference type="InterPro" id="IPR000719">
    <property type="entry name" value="Prot_kinase_dom"/>
</dbReference>
<dbReference type="PROSITE" id="PS00018">
    <property type="entry name" value="EF_HAND_1"/>
    <property type="match status" value="1"/>
</dbReference>
<keyword evidence="4" id="KW-0547">Nucleotide-binding</keyword>
<dbReference type="InterPro" id="IPR018247">
    <property type="entry name" value="EF_Hand_1_Ca_BS"/>
</dbReference>
<dbReference type="InterPro" id="IPR002048">
    <property type="entry name" value="EF_hand_dom"/>
</dbReference>
<dbReference type="Gene3D" id="1.10.510.10">
    <property type="entry name" value="Transferase(Phosphotransferase) domain 1"/>
    <property type="match status" value="1"/>
</dbReference>
<evidence type="ECO:0000259" key="9">
    <source>
        <dbReference type="PROSITE" id="PS50011"/>
    </source>
</evidence>
<evidence type="ECO:0000256" key="7">
    <source>
        <dbReference type="ARBA" id="ARBA00022840"/>
    </source>
</evidence>
<reference evidence="11" key="1">
    <citation type="submission" date="2021-01" db="EMBL/GenBank/DDBJ databases">
        <authorList>
            <person name="Corre E."/>
            <person name="Pelletier E."/>
            <person name="Niang G."/>
            <person name="Scheremetjew M."/>
            <person name="Finn R."/>
            <person name="Kale V."/>
            <person name="Holt S."/>
            <person name="Cochrane G."/>
            <person name="Meng A."/>
            <person name="Brown T."/>
            <person name="Cohen L."/>
        </authorList>
    </citation>
    <scope>NUCLEOTIDE SEQUENCE</scope>
    <source>
        <strain evidence="11">CT5</strain>
    </source>
</reference>
<dbReference type="SUPFAM" id="SSF47473">
    <property type="entry name" value="EF-hand"/>
    <property type="match status" value="1"/>
</dbReference>
<evidence type="ECO:0000256" key="1">
    <source>
        <dbReference type="ARBA" id="ARBA00001946"/>
    </source>
</evidence>
<dbReference type="PROSITE" id="PS50011">
    <property type="entry name" value="PROTEIN_KINASE_DOM"/>
    <property type="match status" value="1"/>
</dbReference>
<proteinExistence type="inferred from homology"/>
<evidence type="ECO:0000256" key="2">
    <source>
        <dbReference type="ARBA" id="ARBA00022527"/>
    </source>
</evidence>
<keyword evidence="7" id="KW-0067">ATP-binding</keyword>
<keyword evidence="5" id="KW-0418">Kinase</keyword>
<dbReference type="Pfam" id="PF00069">
    <property type="entry name" value="Pkinase"/>
    <property type="match status" value="1"/>
</dbReference>
<evidence type="ECO:0000256" key="6">
    <source>
        <dbReference type="ARBA" id="ARBA00022837"/>
    </source>
</evidence>
<dbReference type="AlphaFoldDB" id="A0A7S3NXU4"/>
<dbReference type="PROSITE" id="PS50222">
    <property type="entry name" value="EF_HAND_2"/>
    <property type="match status" value="1"/>
</dbReference>
<dbReference type="PANTHER" id="PTHR24349">
    <property type="entry name" value="SERINE/THREONINE-PROTEIN KINASE"/>
    <property type="match status" value="1"/>
</dbReference>
<dbReference type="InterPro" id="IPR011992">
    <property type="entry name" value="EF-hand-dom_pair"/>
</dbReference>
<evidence type="ECO:0000313" key="11">
    <source>
        <dbReference type="EMBL" id="CAE0391644.1"/>
    </source>
</evidence>
<keyword evidence="3" id="KW-0808">Transferase</keyword>
<dbReference type="GO" id="GO:0004674">
    <property type="term" value="F:protein serine/threonine kinase activity"/>
    <property type="evidence" value="ECO:0007669"/>
    <property type="project" value="UniProtKB-KW"/>
</dbReference>
<dbReference type="SUPFAM" id="SSF56112">
    <property type="entry name" value="Protein kinase-like (PK-like)"/>
    <property type="match status" value="1"/>
</dbReference>
<dbReference type="InterPro" id="IPR050205">
    <property type="entry name" value="CDPK_Ser/Thr_kinases"/>
</dbReference>
<dbReference type="EMBL" id="HBIK01035372">
    <property type="protein sequence ID" value="CAE0391644.1"/>
    <property type="molecule type" value="Transcribed_RNA"/>
</dbReference>
<evidence type="ECO:0000256" key="5">
    <source>
        <dbReference type="ARBA" id="ARBA00022777"/>
    </source>
</evidence>
<dbReference type="Pfam" id="PF13499">
    <property type="entry name" value="EF-hand_7"/>
    <property type="match status" value="1"/>
</dbReference>
<evidence type="ECO:0000259" key="10">
    <source>
        <dbReference type="PROSITE" id="PS50222"/>
    </source>
</evidence>
<evidence type="ECO:0000256" key="4">
    <source>
        <dbReference type="ARBA" id="ARBA00022741"/>
    </source>
</evidence>
<name>A0A7S3NXU4_EUPCR</name>
<evidence type="ECO:0000256" key="8">
    <source>
        <dbReference type="ARBA" id="ARBA00024334"/>
    </source>
</evidence>
<comment type="cofactor">
    <cofactor evidence="1">
        <name>Mg(2+)</name>
        <dbReference type="ChEBI" id="CHEBI:18420"/>
    </cofactor>
</comment>
<protein>
    <recommendedName>
        <fullName evidence="12">Calcium-dependent protein kinase</fullName>
    </recommendedName>
</protein>
<dbReference type="Gene3D" id="1.10.238.10">
    <property type="entry name" value="EF-hand"/>
    <property type="match status" value="2"/>
</dbReference>
<dbReference type="InterPro" id="IPR011009">
    <property type="entry name" value="Kinase-like_dom_sf"/>
</dbReference>
<keyword evidence="2" id="KW-0723">Serine/threonine-protein kinase</keyword>
<accession>A0A7S3NXU4</accession>
<evidence type="ECO:0000256" key="3">
    <source>
        <dbReference type="ARBA" id="ARBA00022679"/>
    </source>
</evidence>
<sequence>MYLLLTGRLPFSGETPRDLLSEALSCQLQLESSLWADISKDAKNLIKKIINTDVKERYSIQKVLEHPWFDQVRDDSTEDSHSEAELRVLETLAGFTTENKFTKACMRVIASITKMPQDPAISQEFSKIDEKQNAIISKEELRNAFDKKALSLSDKEINAIIGDLNYSGEQHINYTEFCTASMDKYEVLSPKNCKTLFNYFDTDKDGVVTQKDIFLGLEKSGIFTKAQIKAIVKDSGISKAKAFELEEFEELVSF</sequence>